<dbReference type="EMBL" id="GDHC01017284">
    <property type="protein sequence ID" value="JAQ01345.1"/>
    <property type="molecule type" value="Transcribed_RNA"/>
</dbReference>
<reference evidence="1" key="1">
    <citation type="journal article" date="2016" name="Gigascience">
        <title>De novo construction of an expanded transcriptome assembly for the western tarnished plant bug, Lygus hesperus.</title>
        <authorList>
            <person name="Tassone E.E."/>
            <person name="Geib S.M."/>
            <person name="Hall B."/>
            <person name="Fabrick J.A."/>
            <person name="Brent C.S."/>
            <person name="Hull J.J."/>
        </authorList>
    </citation>
    <scope>NUCLEOTIDE SEQUENCE</scope>
</reference>
<dbReference type="InterPro" id="IPR036317">
    <property type="entry name" value="Cullin_homology_sf"/>
</dbReference>
<gene>
    <name evidence="1" type="ORF">g.74854</name>
    <name evidence="2" type="ORF">g.74859</name>
    <name evidence="3" type="ORF">g.74864</name>
</gene>
<dbReference type="EMBL" id="GDHC01017941">
    <property type="protein sequence ID" value="JAQ00688.1"/>
    <property type="molecule type" value="Transcribed_RNA"/>
</dbReference>
<evidence type="ECO:0000313" key="2">
    <source>
        <dbReference type="EMBL" id="JAQ01345.1"/>
    </source>
</evidence>
<name>A0A146KWS0_LYGHE</name>
<evidence type="ECO:0000313" key="3">
    <source>
        <dbReference type="EMBL" id="JAQ08830.1"/>
    </source>
</evidence>
<organism evidence="1">
    <name type="scientific">Lygus hesperus</name>
    <name type="common">Western plant bug</name>
    <dbReference type="NCBI Taxonomy" id="30085"/>
    <lineage>
        <taxon>Eukaryota</taxon>
        <taxon>Metazoa</taxon>
        <taxon>Ecdysozoa</taxon>
        <taxon>Arthropoda</taxon>
        <taxon>Hexapoda</taxon>
        <taxon>Insecta</taxon>
        <taxon>Pterygota</taxon>
        <taxon>Neoptera</taxon>
        <taxon>Paraneoptera</taxon>
        <taxon>Hemiptera</taxon>
        <taxon>Heteroptera</taxon>
        <taxon>Panheteroptera</taxon>
        <taxon>Cimicomorpha</taxon>
        <taxon>Miridae</taxon>
        <taxon>Mirini</taxon>
        <taxon>Lygus</taxon>
    </lineage>
</organism>
<protein>
    <submittedName>
        <fullName evidence="1">Uncharacterized protein</fullName>
    </submittedName>
</protein>
<dbReference type="SUPFAM" id="SSF75632">
    <property type="entry name" value="Cullin homology domain"/>
    <property type="match status" value="1"/>
</dbReference>
<proteinExistence type="predicted"/>
<evidence type="ECO:0000313" key="1">
    <source>
        <dbReference type="EMBL" id="JAQ00688.1"/>
    </source>
</evidence>
<accession>A0A146KWS0</accession>
<sequence length="124" mass="14374">MTWTPNQATTIVHSILKFIENVETVLEHGLPRRIREMELSAARVLSSLLSKGDEYVARCLAVYADVVLQNRLRWDQSDIEKDADNRVVLQKLAELVRYCHGKEIFQLELINRTSSRLLQHRSQS</sequence>
<dbReference type="Gene3D" id="1.20.1310.10">
    <property type="entry name" value="Cullin Repeats"/>
    <property type="match status" value="1"/>
</dbReference>
<dbReference type="AlphaFoldDB" id="A0A146KWS0"/>
<dbReference type="EMBL" id="GDHC01009799">
    <property type="protein sequence ID" value="JAQ08830.1"/>
    <property type="molecule type" value="Transcribed_RNA"/>
</dbReference>